<name>A0A812S3M6_SYMPI</name>
<evidence type="ECO:0000313" key="1">
    <source>
        <dbReference type="EMBL" id="CAE7463777.1"/>
    </source>
</evidence>
<protein>
    <submittedName>
        <fullName evidence="1">Uncharacterized protein</fullName>
    </submittedName>
</protein>
<sequence>ERDVSRVFQKHGLRLEMEKSTARVGKMAEFPYLKASSWVSLMDKKGQLFRLLGLGSSCNDMQAAEPHLLEFWSRYELSHKSHAVFQEAREGRLSLKDCIPCYLHGDEGTTFKKDGVLILSFYCPIGRGVAGAKTGEDPAALSLNFAGHGFKTRFVMASLLKEDYKDDPSVMQQLLKLIIEDIDCCSRKPDAPYIQTFYEVDPWTEEPLFTSTLMHEIGIKPAFFKVDAFHTVSLGIGKNFASGSLALLQTLCRGNTIPERLAILTADYLEFCKEHRVTNYVRKIDKALLGWQHSADGSWNKASLTTALCKFVDFYCKGKNLERHDDEMLRLVASGIRALNYFMSTLYKSELFLEQGLARSVAQAGWHVLAAYGRLAQLTFDAGNPKFTLIPKLRMYWHVVYSLHKDSMSCAWVLNPMAESCSVEEDVIGRYAFLTRHV</sequence>
<dbReference type="Proteomes" id="UP000649617">
    <property type="component" value="Unassembled WGS sequence"/>
</dbReference>
<evidence type="ECO:0000313" key="2">
    <source>
        <dbReference type="Proteomes" id="UP000649617"/>
    </source>
</evidence>
<comment type="caution">
    <text evidence="1">The sequence shown here is derived from an EMBL/GenBank/DDBJ whole genome shotgun (WGS) entry which is preliminary data.</text>
</comment>
<organism evidence="1 2">
    <name type="scientific">Symbiodinium pilosum</name>
    <name type="common">Dinoflagellate</name>
    <dbReference type="NCBI Taxonomy" id="2952"/>
    <lineage>
        <taxon>Eukaryota</taxon>
        <taxon>Sar</taxon>
        <taxon>Alveolata</taxon>
        <taxon>Dinophyceae</taxon>
        <taxon>Suessiales</taxon>
        <taxon>Symbiodiniaceae</taxon>
        <taxon>Symbiodinium</taxon>
    </lineage>
</organism>
<dbReference type="EMBL" id="CAJNIZ010022731">
    <property type="protein sequence ID" value="CAE7463777.1"/>
    <property type="molecule type" value="Genomic_DNA"/>
</dbReference>
<dbReference type="AlphaFoldDB" id="A0A812S3M6"/>
<proteinExistence type="predicted"/>
<feature type="non-terminal residue" evidence="1">
    <location>
        <position position="1"/>
    </location>
</feature>
<feature type="non-terminal residue" evidence="1">
    <location>
        <position position="438"/>
    </location>
</feature>
<keyword evidence="2" id="KW-1185">Reference proteome</keyword>
<dbReference type="OrthoDB" id="419369at2759"/>
<accession>A0A812S3M6</accession>
<reference evidence="1" key="1">
    <citation type="submission" date="2021-02" db="EMBL/GenBank/DDBJ databases">
        <authorList>
            <person name="Dougan E. K."/>
            <person name="Rhodes N."/>
            <person name="Thang M."/>
            <person name="Chan C."/>
        </authorList>
    </citation>
    <scope>NUCLEOTIDE SEQUENCE</scope>
</reference>
<gene>
    <name evidence="1" type="ORF">SPIL2461_LOCUS11622</name>
</gene>